<dbReference type="EMBL" id="JAODUO010000226">
    <property type="protein sequence ID" value="KAK2185688.1"/>
    <property type="molecule type" value="Genomic_DNA"/>
</dbReference>
<gene>
    <name evidence="2" type="ORF">NP493_226g03002</name>
</gene>
<keyword evidence="1" id="KW-0812">Transmembrane</keyword>
<name>A0AAD9UDS3_RIDPI</name>
<keyword evidence="1" id="KW-1133">Transmembrane helix</keyword>
<dbReference type="AlphaFoldDB" id="A0AAD9UDS3"/>
<evidence type="ECO:0000256" key="1">
    <source>
        <dbReference type="SAM" id="Phobius"/>
    </source>
</evidence>
<keyword evidence="3" id="KW-1185">Reference proteome</keyword>
<protein>
    <submittedName>
        <fullName evidence="2">Uncharacterized protein</fullName>
    </submittedName>
</protein>
<proteinExistence type="predicted"/>
<evidence type="ECO:0000313" key="3">
    <source>
        <dbReference type="Proteomes" id="UP001209878"/>
    </source>
</evidence>
<sequence length="126" mass="14077">MWKRKRNVTTEACRSRKCGMRKELGQTGSRDSAYEARSSLRSGVGDFIQAWDSREERSLAMDGSVILCSLLAFALYVNTFTAEFAYDDRTPLPLGDQVGKVEEFTLHSSTATGTRGSGWGCLRWHS</sequence>
<keyword evidence="1" id="KW-0472">Membrane</keyword>
<comment type="caution">
    <text evidence="2">The sequence shown here is derived from an EMBL/GenBank/DDBJ whole genome shotgun (WGS) entry which is preliminary data.</text>
</comment>
<organism evidence="2 3">
    <name type="scientific">Ridgeia piscesae</name>
    <name type="common">Tubeworm</name>
    <dbReference type="NCBI Taxonomy" id="27915"/>
    <lineage>
        <taxon>Eukaryota</taxon>
        <taxon>Metazoa</taxon>
        <taxon>Spiralia</taxon>
        <taxon>Lophotrochozoa</taxon>
        <taxon>Annelida</taxon>
        <taxon>Polychaeta</taxon>
        <taxon>Sedentaria</taxon>
        <taxon>Canalipalpata</taxon>
        <taxon>Sabellida</taxon>
        <taxon>Siboglinidae</taxon>
        <taxon>Ridgeia</taxon>
    </lineage>
</organism>
<dbReference type="Proteomes" id="UP001209878">
    <property type="component" value="Unassembled WGS sequence"/>
</dbReference>
<feature type="transmembrane region" description="Helical" evidence="1">
    <location>
        <begin position="59"/>
        <end position="77"/>
    </location>
</feature>
<reference evidence="2" key="1">
    <citation type="journal article" date="2023" name="Mol. Biol. Evol.">
        <title>Third-Generation Sequencing Reveals the Adaptive Role of the Epigenome in Three Deep-Sea Polychaetes.</title>
        <authorList>
            <person name="Perez M."/>
            <person name="Aroh O."/>
            <person name="Sun Y."/>
            <person name="Lan Y."/>
            <person name="Juniper S.K."/>
            <person name="Young C.R."/>
            <person name="Angers B."/>
            <person name="Qian P.Y."/>
        </authorList>
    </citation>
    <scope>NUCLEOTIDE SEQUENCE</scope>
    <source>
        <strain evidence="2">R07B-5</strain>
    </source>
</reference>
<evidence type="ECO:0000313" key="2">
    <source>
        <dbReference type="EMBL" id="KAK2185688.1"/>
    </source>
</evidence>
<accession>A0AAD9UDS3</accession>